<accession>S8AAA4</accession>
<keyword evidence="1" id="KW-0732">Signal</keyword>
<sequence length="369" mass="42177">MSVIMFIICLSLFLGGIQAQDLPEPEAGIERFPNGTRIFERWWLVNCTTWQERVFYEAVTDAEAILATVKKPNFNTMTAQEYLGAQNRPFWNAYQEKVPKVLAAAYDWVSRHNWWYGPYVYCNVNPDNHCNQGTYDRCPVEVLYPGGDPGDSAQLYMVLCDSWFEKPSLSWAVNRGKFCLEHDKSHETLKLIFNMLLYENRALWLVHAVFHVREVFTALTVNKGRVPKTPGFQKLMLPFPHHDWIQPWSGISKAVLGPWQAKAAALNIPEGDWMTPGPLGNPTNYGLYALAEYLTIQLGDYPDRPYFIASNYTGFPPLGTAMCSDFETAWALGQYTPNQTEVAHAPWVFTPQSLPTNLPDMPFYPRSRN</sequence>
<keyword evidence="3" id="KW-1185">Reference proteome</keyword>
<dbReference type="AlphaFoldDB" id="S8AAA4"/>
<reference evidence="2 3" key="1">
    <citation type="journal article" date="2013" name="PLoS Genet.">
        <title>Genomic mechanisms accounting for the adaptation to parasitism in nematode-trapping fungi.</title>
        <authorList>
            <person name="Meerupati T."/>
            <person name="Andersson K.M."/>
            <person name="Friman E."/>
            <person name="Kumar D."/>
            <person name="Tunlid A."/>
            <person name="Ahren D."/>
        </authorList>
    </citation>
    <scope>NUCLEOTIDE SEQUENCE [LARGE SCALE GENOMIC DNA]</scope>
    <source>
        <strain evidence="2 3">CBS 200.50</strain>
    </source>
</reference>
<dbReference type="GO" id="GO:0008237">
    <property type="term" value="F:metallopeptidase activity"/>
    <property type="evidence" value="ECO:0007669"/>
    <property type="project" value="InterPro"/>
</dbReference>
<name>S8AAA4_DACHA</name>
<dbReference type="Proteomes" id="UP000015100">
    <property type="component" value="Unassembled WGS sequence"/>
</dbReference>
<evidence type="ECO:0000313" key="3">
    <source>
        <dbReference type="Proteomes" id="UP000015100"/>
    </source>
</evidence>
<proteinExistence type="predicted"/>
<dbReference type="InterPro" id="IPR024079">
    <property type="entry name" value="MetalloPept_cat_dom_sf"/>
</dbReference>
<dbReference type="EMBL" id="AQGS01000443">
    <property type="protein sequence ID" value="EPS39900.1"/>
    <property type="molecule type" value="Genomic_DNA"/>
</dbReference>
<dbReference type="HOGENOM" id="CLU_750098_0_0_1"/>
<evidence type="ECO:0000313" key="2">
    <source>
        <dbReference type="EMBL" id="EPS39900.1"/>
    </source>
</evidence>
<feature type="signal peptide" evidence="1">
    <location>
        <begin position="1"/>
        <end position="19"/>
    </location>
</feature>
<comment type="caution">
    <text evidence="2">The sequence shown here is derived from an EMBL/GenBank/DDBJ whole genome shotgun (WGS) entry which is preliminary data.</text>
</comment>
<reference evidence="3" key="2">
    <citation type="submission" date="2013-04" db="EMBL/GenBank/DDBJ databases">
        <title>Genomic mechanisms accounting for the adaptation to parasitism in nematode-trapping fungi.</title>
        <authorList>
            <person name="Ahren D.G."/>
        </authorList>
    </citation>
    <scope>NUCLEOTIDE SEQUENCE [LARGE SCALE GENOMIC DNA]</scope>
    <source>
        <strain evidence="3">CBS 200.50</strain>
    </source>
</reference>
<evidence type="ECO:0008006" key="4">
    <source>
        <dbReference type="Google" id="ProtNLM"/>
    </source>
</evidence>
<protein>
    <recommendedName>
        <fullName evidence="4">Enterotoxin</fullName>
    </recommendedName>
</protein>
<feature type="chain" id="PRO_5004560347" description="Enterotoxin" evidence="1">
    <location>
        <begin position="20"/>
        <end position="369"/>
    </location>
</feature>
<dbReference type="Gene3D" id="3.40.390.10">
    <property type="entry name" value="Collagenase (Catalytic Domain)"/>
    <property type="match status" value="1"/>
</dbReference>
<dbReference type="OrthoDB" id="5280801at2759"/>
<gene>
    <name evidence="2" type="ORF">H072_6319</name>
</gene>
<organism evidence="2 3">
    <name type="scientific">Dactylellina haptotyla (strain CBS 200.50)</name>
    <name type="common">Nematode-trapping fungus</name>
    <name type="synonym">Monacrosporium haptotylum</name>
    <dbReference type="NCBI Taxonomy" id="1284197"/>
    <lineage>
        <taxon>Eukaryota</taxon>
        <taxon>Fungi</taxon>
        <taxon>Dikarya</taxon>
        <taxon>Ascomycota</taxon>
        <taxon>Pezizomycotina</taxon>
        <taxon>Orbiliomycetes</taxon>
        <taxon>Orbiliales</taxon>
        <taxon>Orbiliaceae</taxon>
        <taxon>Dactylellina</taxon>
    </lineage>
</organism>
<evidence type="ECO:0000256" key="1">
    <source>
        <dbReference type="SAM" id="SignalP"/>
    </source>
</evidence>